<evidence type="ECO:0000256" key="1">
    <source>
        <dbReference type="SAM" id="MobiDB-lite"/>
    </source>
</evidence>
<evidence type="ECO:0000313" key="3">
    <source>
        <dbReference type="Proteomes" id="UP000268350"/>
    </source>
</evidence>
<dbReference type="AlphaFoldDB" id="A0A3B0JHK8"/>
<protein>
    <submittedName>
        <fullName evidence="2">Uncharacterized protein</fullName>
    </submittedName>
</protein>
<feature type="non-terminal residue" evidence="2">
    <location>
        <position position="1"/>
    </location>
</feature>
<dbReference type="EMBL" id="OUUW01000006">
    <property type="protein sequence ID" value="SPP81894.1"/>
    <property type="molecule type" value="Genomic_DNA"/>
</dbReference>
<feature type="region of interest" description="Disordered" evidence="1">
    <location>
        <begin position="1"/>
        <end position="21"/>
    </location>
</feature>
<keyword evidence="3" id="KW-1185">Reference proteome</keyword>
<name>A0A3B0JHK8_DROGU</name>
<feature type="non-terminal residue" evidence="2">
    <location>
        <position position="91"/>
    </location>
</feature>
<evidence type="ECO:0000313" key="2">
    <source>
        <dbReference type="EMBL" id="SPP81894.1"/>
    </source>
</evidence>
<organism evidence="2 3">
    <name type="scientific">Drosophila guanche</name>
    <name type="common">Fruit fly</name>
    <dbReference type="NCBI Taxonomy" id="7266"/>
    <lineage>
        <taxon>Eukaryota</taxon>
        <taxon>Metazoa</taxon>
        <taxon>Ecdysozoa</taxon>
        <taxon>Arthropoda</taxon>
        <taxon>Hexapoda</taxon>
        <taxon>Insecta</taxon>
        <taxon>Pterygota</taxon>
        <taxon>Neoptera</taxon>
        <taxon>Endopterygota</taxon>
        <taxon>Diptera</taxon>
        <taxon>Brachycera</taxon>
        <taxon>Muscomorpha</taxon>
        <taxon>Ephydroidea</taxon>
        <taxon>Drosophilidae</taxon>
        <taxon>Drosophila</taxon>
        <taxon>Sophophora</taxon>
    </lineage>
</organism>
<dbReference type="Proteomes" id="UP000268350">
    <property type="component" value="Unassembled WGS sequence"/>
</dbReference>
<accession>A0A3B0JHK8</accession>
<proteinExistence type="predicted"/>
<reference evidence="3" key="1">
    <citation type="submission" date="2018-01" db="EMBL/GenBank/DDBJ databases">
        <authorList>
            <person name="Alioto T."/>
            <person name="Alioto T."/>
        </authorList>
    </citation>
    <scope>NUCLEOTIDE SEQUENCE [LARGE SCALE GENOMIC DNA]</scope>
</reference>
<gene>
    <name evidence="2" type="ORF">DGUA_6G013656</name>
</gene>
<sequence>CYQQQPQPEPQPTTRAWPSSARSATTFAITFPCKQPSNKNIFIGVRLYLNCSMECGEQRSSGVETGGCSTGWGMHQGRQVAATATNASSSQ</sequence>